<keyword evidence="3 6" id="KW-0812">Transmembrane</keyword>
<feature type="transmembrane region" description="Helical" evidence="6">
    <location>
        <begin position="68"/>
        <end position="87"/>
    </location>
</feature>
<evidence type="ECO:0000256" key="2">
    <source>
        <dbReference type="ARBA" id="ARBA00022475"/>
    </source>
</evidence>
<accession>A0A1Z3N8F8</accession>
<evidence type="ECO:0000256" key="3">
    <source>
        <dbReference type="ARBA" id="ARBA00022692"/>
    </source>
</evidence>
<dbReference type="OrthoDB" id="5292398at2"/>
<sequence>MILWMISVGFLSAFALGPASFSIIRSLVSRRTWPWSSIAGFLLGDVAYILLAMALLKSPLFHQEWLKVTLTAMTALVLSAYSLKVLLSKEQPAPLEIPHQGFTKSLALTLSNFHLVLIYAGLFVHLREAQSLWLGVVVYLLTFVVSFLALLWGLKRLHGPIKKFLRKIEIVAACGFFCFSIYLSVGIL</sequence>
<dbReference type="GO" id="GO:0005886">
    <property type="term" value="C:plasma membrane"/>
    <property type="evidence" value="ECO:0007669"/>
    <property type="project" value="UniProtKB-SubCell"/>
</dbReference>
<evidence type="ECO:0000256" key="5">
    <source>
        <dbReference type="ARBA" id="ARBA00023136"/>
    </source>
</evidence>
<evidence type="ECO:0000256" key="1">
    <source>
        <dbReference type="ARBA" id="ARBA00004651"/>
    </source>
</evidence>
<evidence type="ECO:0000313" key="7">
    <source>
        <dbReference type="EMBL" id="ASD63727.1"/>
    </source>
</evidence>
<keyword evidence="5 6" id="KW-0472">Membrane</keyword>
<protein>
    <recommendedName>
        <fullName evidence="9">Lysine transporter LysE</fullName>
    </recommendedName>
</protein>
<evidence type="ECO:0008006" key="9">
    <source>
        <dbReference type="Google" id="ProtNLM"/>
    </source>
</evidence>
<dbReference type="Pfam" id="PF01810">
    <property type="entry name" value="LysE"/>
    <property type="match status" value="1"/>
</dbReference>
<evidence type="ECO:0000256" key="4">
    <source>
        <dbReference type="ARBA" id="ARBA00022989"/>
    </source>
</evidence>
<feature type="transmembrane region" description="Helical" evidence="6">
    <location>
        <begin position="107"/>
        <end position="126"/>
    </location>
</feature>
<dbReference type="RefSeq" id="WP_088565247.1">
    <property type="nucleotide sequence ID" value="NZ_CP020946.1"/>
</dbReference>
<dbReference type="GO" id="GO:0006865">
    <property type="term" value="P:amino acid transport"/>
    <property type="evidence" value="ECO:0007669"/>
    <property type="project" value="InterPro"/>
</dbReference>
<keyword evidence="4 6" id="KW-1133">Transmembrane helix</keyword>
<dbReference type="Proteomes" id="UP000197003">
    <property type="component" value="Chromosome"/>
</dbReference>
<feature type="transmembrane region" description="Helical" evidence="6">
    <location>
        <begin position="164"/>
        <end position="185"/>
    </location>
</feature>
<evidence type="ECO:0000256" key="6">
    <source>
        <dbReference type="SAM" id="Phobius"/>
    </source>
</evidence>
<dbReference type="AlphaFoldDB" id="A0A1Z3N8F8"/>
<gene>
    <name evidence="7" type="ORF">B9G79_09145</name>
</gene>
<feature type="transmembrane region" description="Helical" evidence="6">
    <location>
        <begin position="35"/>
        <end position="56"/>
    </location>
</feature>
<name>A0A1Z3N8F8_BDEBC</name>
<keyword evidence="2" id="KW-1003">Cell membrane</keyword>
<evidence type="ECO:0000313" key="8">
    <source>
        <dbReference type="Proteomes" id="UP000197003"/>
    </source>
</evidence>
<organism evidence="7 8">
    <name type="scientific">Bdellovibrio bacteriovorus</name>
    <dbReference type="NCBI Taxonomy" id="959"/>
    <lineage>
        <taxon>Bacteria</taxon>
        <taxon>Pseudomonadati</taxon>
        <taxon>Bdellovibrionota</taxon>
        <taxon>Bdellovibrionia</taxon>
        <taxon>Bdellovibrionales</taxon>
        <taxon>Pseudobdellovibrionaceae</taxon>
        <taxon>Bdellovibrio</taxon>
    </lineage>
</organism>
<feature type="transmembrane region" description="Helical" evidence="6">
    <location>
        <begin position="6"/>
        <end position="28"/>
    </location>
</feature>
<dbReference type="EMBL" id="CP020946">
    <property type="protein sequence ID" value="ASD63727.1"/>
    <property type="molecule type" value="Genomic_DNA"/>
</dbReference>
<proteinExistence type="predicted"/>
<reference evidence="7 8" key="1">
    <citation type="submission" date="2017-04" db="EMBL/GenBank/DDBJ databases">
        <title>Whole genome sequence of Bdellovibrio bacteriovorus strain SSB218315.</title>
        <authorList>
            <person name="Oyedara O."/>
            <person name="Rodriguez-Perez M.A."/>
        </authorList>
    </citation>
    <scope>NUCLEOTIDE SEQUENCE [LARGE SCALE GENOMIC DNA]</scope>
    <source>
        <strain evidence="7 8">SSB218315</strain>
    </source>
</reference>
<dbReference type="InterPro" id="IPR001123">
    <property type="entry name" value="LeuE-type"/>
</dbReference>
<comment type="subcellular location">
    <subcellularLocation>
        <location evidence="1">Cell membrane</location>
        <topology evidence="1">Multi-pass membrane protein</topology>
    </subcellularLocation>
</comment>
<feature type="transmembrane region" description="Helical" evidence="6">
    <location>
        <begin position="132"/>
        <end position="152"/>
    </location>
</feature>